<evidence type="ECO:0000256" key="6">
    <source>
        <dbReference type="ARBA" id="ARBA00038001"/>
    </source>
</evidence>
<dbReference type="InterPro" id="IPR036922">
    <property type="entry name" value="Rieske_2Fe-2S_sf"/>
</dbReference>
<dbReference type="PANTHER" id="PTHR21496">
    <property type="entry name" value="FERREDOXIN-RELATED"/>
    <property type="match status" value="1"/>
</dbReference>
<evidence type="ECO:0000256" key="2">
    <source>
        <dbReference type="ARBA" id="ARBA00022723"/>
    </source>
</evidence>
<keyword evidence="3" id="KW-0408">Iron</keyword>
<dbReference type="Pfam" id="PF00355">
    <property type="entry name" value="Rieske"/>
    <property type="match status" value="1"/>
</dbReference>
<evidence type="ECO:0000259" key="7">
    <source>
        <dbReference type="PROSITE" id="PS51296"/>
    </source>
</evidence>
<dbReference type="PROSITE" id="PS51296">
    <property type="entry name" value="RIESKE"/>
    <property type="match status" value="1"/>
</dbReference>
<keyword evidence="1" id="KW-0001">2Fe-2S</keyword>
<keyword evidence="4" id="KW-0411">Iron-sulfur</keyword>
<dbReference type="GO" id="GO:0051537">
    <property type="term" value="F:2 iron, 2 sulfur cluster binding"/>
    <property type="evidence" value="ECO:0007669"/>
    <property type="project" value="UniProtKB-KW"/>
</dbReference>
<evidence type="ECO:0000313" key="8">
    <source>
        <dbReference type="EMBL" id="GAA4961890.1"/>
    </source>
</evidence>
<keyword evidence="9" id="KW-1185">Reference proteome</keyword>
<proteinExistence type="inferred from homology"/>
<dbReference type="Gene3D" id="2.102.10.10">
    <property type="entry name" value="Rieske [2Fe-2S] iron-sulphur domain"/>
    <property type="match status" value="1"/>
</dbReference>
<evidence type="ECO:0000256" key="5">
    <source>
        <dbReference type="ARBA" id="ARBA00034078"/>
    </source>
</evidence>
<organism evidence="8 9">
    <name type="scientific">Halioxenophilus aromaticivorans</name>
    <dbReference type="NCBI Taxonomy" id="1306992"/>
    <lineage>
        <taxon>Bacteria</taxon>
        <taxon>Pseudomonadati</taxon>
        <taxon>Pseudomonadota</taxon>
        <taxon>Gammaproteobacteria</taxon>
        <taxon>Alteromonadales</taxon>
        <taxon>Alteromonadaceae</taxon>
        <taxon>Halioxenophilus</taxon>
    </lineage>
</organism>
<feature type="domain" description="Rieske" evidence="7">
    <location>
        <begin position="4"/>
        <end position="98"/>
    </location>
</feature>
<keyword evidence="2" id="KW-0479">Metal-binding</keyword>
<accession>A0AAV3UAD1</accession>
<dbReference type="SUPFAM" id="SSF50022">
    <property type="entry name" value="ISP domain"/>
    <property type="match status" value="1"/>
</dbReference>
<name>A0AAV3UAD1_9ALTE</name>
<dbReference type="PANTHER" id="PTHR21496:SF0">
    <property type="entry name" value="RIESKE DOMAIN-CONTAINING PROTEIN"/>
    <property type="match status" value="1"/>
</dbReference>
<comment type="cofactor">
    <cofactor evidence="5">
        <name>[2Fe-2S] cluster</name>
        <dbReference type="ChEBI" id="CHEBI:190135"/>
    </cofactor>
</comment>
<dbReference type="GO" id="GO:0046872">
    <property type="term" value="F:metal ion binding"/>
    <property type="evidence" value="ECO:0007669"/>
    <property type="project" value="UniProtKB-KW"/>
</dbReference>
<evidence type="ECO:0000256" key="3">
    <source>
        <dbReference type="ARBA" id="ARBA00023004"/>
    </source>
</evidence>
<reference evidence="9" key="1">
    <citation type="journal article" date="2019" name="Int. J. Syst. Evol. Microbiol.">
        <title>The Global Catalogue of Microorganisms (GCM) 10K type strain sequencing project: providing services to taxonomists for standard genome sequencing and annotation.</title>
        <authorList>
            <consortium name="The Broad Institute Genomics Platform"/>
            <consortium name="The Broad Institute Genome Sequencing Center for Infectious Disease"/>
            <person name="Wu L."/>
            <person name="Ma J."/>
        </authorList>
    </citation>
    <scope>NUCLEOTIDE SEQUENCE [LARGE SCALE GENOMIC DNA]</scope>
    <source>
        <strain evidence="9">JCM 19134</strain>
    </source>
</reference>
<gene>
    <name evidence="8" type="ORF">GCM10025791_49380</name>
</gene>
<sequence length="106" mass="11783">MAYQVLEKLHRLQDGFIQSYRVGTVDVLLVQWQGRLYGFHNHCPHQGAPLHHGAVFDGVIRCPLHGLEYRLEDGEPITGFSGTLKRIDLIYEGATVGVDLSGMPLG</sequence>
<dbReference type="RefSeq" id="WP_345428268.1">
    <property type="nucleotide sequence ID" value="NZ_AP031496.1"/>
</dbReference>
<evidence type="ECO:0000256" key="4">
    <source>
        <dbReference type="ARBA" id="ARBA00023014"/>
    </source>
</evidence>
<comment type="similarity">
    <text evidence="6">Belongs to the bacterial ring-hydroxylating dioxygenase ferredoxin component family.</text>
</comment>
<dbReference type="InterPro" id="IPR017941">
    <property type="entry name" value="Rieske_2Fe-2S"/>
</dbReference>
<dbReference type="EMBL" id="BAABLX010000080">
    <property type="protein sequence ID" value="GAA4961890.1"/>
    <property type="molecule type" value="Genomic_DNA"/>
</dbReference>
<dbReference type="AlphaFoldDB" id="A0AAV3UAD1"/>
<evidence type="ECO:0000313" key="9">
    <source>
        <dbReference type="Proteomes" id="UP001409585"/>
    </source>
</evidence>
<protein>
    <recommendedName>
        <fullName evidence="7">Rieske domain-containing protein</fullName>
    </recommendedName>
</protein>
<comment type="caution">
    <text evidence="8">The sequence shown here is derived from an EMBL/GenBank/DDBJ whole genome shotgun (WGS) entry which is preliminary data.</text>
</comment>
<evidence type="ECO:0000256" key="1">
    <source>
        <dbReference type="ARBA" id="ARBA00022714"/>
    </source>
</evidence>
<dbReference type="Proteomes" id="UP001409585">
    <property type="component" value="Unassembled WGS sequence"/>
</dbReference>